<protein>
    <submittedName>
        <fullName evidence="2">Uncharacterized protein</fullName>
    </submittedName>
</protein>
<accession>A0ABD1YCJ5</accession>
<keyword evidence="3" id="KW-1185">Reference proteome</keyword>
<feature type="compositionally biased region" description="Gly residues" evidence="1">
    <location>
        <begin position="106"/>
        <end position="115"/>
    </location>
</feature>
<evidence type="ECO:0000313" key="3">
    <source>
        <dbReference type="Proteomes" id="UP001605036"/>
    </source>
</evidence>
<gene>
    <name evidence="2" type="ORF">R1flu_003612</name>
</gene>
<dbReference type="Proteomes" id="UP001605036">
    <property type="component" value="Unassembled WGS sequence"/>
</dbReference>
<feature type="compositionally biased region" description="Basic and acidic residues" evidence="1">
    <location>
        <begin position="19"/>
        <end position="36"/>
    </location>
</feature>
<name>A0ABD1YCJ5_9MARC</name>
<feature type="compositionally biased region" description="Polar residues" evidence="1">
    <location>
        <begin position="37"/>
        <end position="55"/>
    </location>
</feature>
<proteinExistence type="predicted"/>
<organism evidence="2 3">
    <name type="scientific">Riccia fluitans</name>
    <dbReference type="NCBI Taxonomy" id="41844"/>
    <lineage>
        <taxon>Eukaryota</taxon>
        <taxon>Viridiplantae</taxon>
        <taxon>Streptophyta</taxon>
        <taxon>Embryophyta</taxon>
        <taxon>Marchantiophyta</taxon>
        <taxon>Marchantiopsida</taxon>
        <taxon>Marchantiidae</taxon>
        <taxon>Marchantiales</taxon>
        <taxon>Ricciaceae</taxon>
        <taxon>Riccia</taxon>
    </lineage>
</organism>
<dbReference type="AlphaFoldDB" id="A0ABD1YCJ5"/>
<evidence type="ECO:0000256" key="1">
    <source>
        <dbReference type="SAM" id="MobiDB-lite"/>
    </source>
</evidence>
<comment type="caution">
    <text evidence="2">The sequence shown here is derived from an EMBL/GenBank/DDBJ whole genome shotgun (WGS) entry which is preliminary data.</text>
</comment>
<evidence type="ECO:0000313" key="2">
    <source>
        <dbReference type="EMBL" id="KAL2623407.1"/>
    </source>
</evidence>
<reference evidence="2 3" key="1">
    <citation type="submission" date="2024-09" db="EMBL/GenBank/DDBJ databases">
        <title>Chromosome-scale assembly of Riccia fluitans.</title>
        <authorList>
            <person name="Paukszto L."/>
            <person name="Sawicki J."/>
            <person name="Karawczyk K."/>
            <person name="Piernik-Szablinska J."/>
            <person name="Szczecinska M."/>
            <person name="Mazdziarz M."/>
        </authorList>
    </citation>
    <scope>NUCLEOTIDE SEQUENCE [LARGE SCALE GENOMIC DNA]</scope>
    <source>
        <strain evidence="2">Rf_01</strain>
        <tissue evidence="2">Aerial parts of the thallus</tissue>
    </source>
</reference>
<feature type="region of interest" description="Disordered" evidence="1">
    <location>
        <begin position="19"/>
        <end position="115"/>
    </location>
</feature>
<dbReference type="EMBL" id="JBHFFA010000006">
    <property type="protein sequence ID" value="KAL2623407.1"/>
    <property type="molecule type" value="Genomic_DNA"/>
</dbReference>
<sequence length="115" mass="12673">MDPGLNHVVEIPAVWEYRQDKGITEESKASPSELEKSTNLQHFDQTVRNARNKTTVADHERGSRSKVAGGGGGRSARVKRNNDPDYQTVRGDARRRRPASRQGDLEGNGGVGMMN</sequence>